<dbReference type="Pfam" id="PF02518">
    <property type="entry name" value="HATPase_c"/>
    <property type="match status" value="1"/>
</dbReference>
<keyword evidence="10" id="KW-1133">Transmembrane helix</keyword>
<dbReference type="Gene3D" id="3.30.565.10">
    <property type="entry name" value="Histidine kinase-like ATPase, C-terminal domain"/>
    <property type="match status" value="1"/>
</dbReference>
<dbReference type="Pfam" id="PF00512">
    <property type="entry name" value="HisKA"/>
    <property type="match status" value="1"/>
</dbReference>
<keyword evidence="10" id="KW-0472">Membrane</keyword>
<dbReference type="SMART" id="SM00448">
    <property type="entry name" value="REC"/>
    <property type="match status" value="1"/>
</dbReference>
<dbReference type="PRINTS" id="PR00344">
    <property type="entry name" value="BCTRLSENSOR"/>
</dbReference>
<dbReference type="PROSITE" id="PS50109">
    <property type="entry name" value="HIS_KIN"/>
    <property type="match status" value="1"/>
</dbReference>
<dbReference type="GO" id="GO:0007234">
    <property type="term" value="P:osmosensory signaling via phosphorelay pathway"/>
    <property type="evidence" value="ECO:0007669"/>
    <property type="project" value="TreeGrafter"/>
</dbReference>
<dbReference type="InterPro" id="IPR004358">
    <property type="entry name" value="Sig_transdc_His_kin-like_C"/>
</dbReference>
<keyword evidence="6 13" id="KW-0418">Kinase</keyword>
<keyword evidence="7" id="KW-0067">ATP-binding</keyword>
<organism evidence="13 14">
    <name type="scientific">Pseudomonas zanjanensis</name>
    <dbReference type="NCBI Taxonomy" id="2745496"/>
    <lineage>
        <taxon>Bacteria</taxon>
        <taxon>Pseudomonadati</taxon>
        <taxon>Pseudomonadota</taxon>
        <taxon>Gammaproteobacteria</taxon>
        <taxon>Pseudomonadales</taxon>
        <taxon>Pseudomonadaceae</taxon>
        <taxon>Pseudomonas</taxon>
    </lineage>
</organism>
<evidence type="ECO:0000256" key="8">
    <source>
        <dbReference type="ARBA" id="ARBA00023012"/>
    </source>
</evidence>
<protein>
    <recommendedName>
        <fullName evidence="2">histidine kinase</fullName>
        <ecNumber evidence="2">2.7.13.3</ecNumber>
    </recommendedName>
</protein>
<keyword evidence="3 9" id="KW-0597">Phosphoprotein</keyword>
<dbReference type="InterPro" id="IPR001789">
    <property type="entry name" value="Sig_transdc_resp-reg_receiver"/>
</dbReference>
<feature type="transmembrane region" description="Helical" evidence="10">
    <location>
        <begin position="145"/>
        <end position="165"/>
    </location>
</feature>
<dbReference type="SUPFAM" id="SSF52172">
    <property type="entry name" value="CheY-like"/>
    <property type="match status" value="1"/>
</dbReference>
<dbReference type="Gene3D" id="1.10.287.130">
    <property type="match status" value="1"/>
</dbReference>
<dbReference type="RefSeq" id="WP_189656154.1">
    <property type="nucleotide sequence ID" value="NZ_JABWRB020000001.1"/>
</dbReference>
<evidence type="ECO:0000256" key="6">
    <source>
        <dbReference type="ARBA" id="ARBA00022777"/>
    </source>
</evidence>
<dbReference type="InterPro" id="IPR003594">
    <property type="entry name" value="HATPase_dom"/>
</dbReference>
<dbReference type="PANTHER" id="PTHR42878">
    <property type="entry name" value="TWO-COMPONENT HISTIDINE KINASE"/>
    <property type="match status" value="1"/>
</dbReference>
<reference evidence="13 14" key="1">
    <citation type="journal article" date="2020" name="Microorganisms">
        <title>Reliable Identification of Environmental Pseudomonas Isolates Using the rpoD Gene.</title>
        <authorList>
            <consortium name="The Broad Institute Genome Sequencing Platform"/>
            <person name="Girard L."/>
            <person name="Lood C."/>
            <person name="Rokni-Zadeh H."/>
            <person name="van Noort V."/>
            <person name="Lavigne R."/>
            <person name="De Mot R."/>
        </authorList>
    </citation>
    <scope>NUCLEOTIDE SEQUENCE [LARGE SCALE GENOMIC DNA]</scope>
    <source>
        <strain evidence="13 14">SWRI12</strain>
    </source>
</reference>
<dbReference type="GO" id="GO:0005524">
    <property type="term" value="F:ATP binding"/>
    <property type="evidence" value="ECO:0007669"/>
    <property type="project" value="UniProtKB-KW"/>
</dbReference>
<dbReference type="PANTHER" id="PTHR42878:SF7">
    <property type="entry name" value="SENSOR HISTIDINE KINASE GLRK"/>
    <property type="match status" value="1"/>
</dbReference>
<dbReference type="SUPFAM" id="SSF47384">
    <property type="entry name" value="Homodimeric domain of signal transducing histidine kinase"/>
    <property type="match status" value="1"/>
</dbReference>
<dbReference type="InterPro" id="IPR011006">
    <property type="entry name" value="CheY-like_superfamily"/>
</dbReference>
<evidence type="ECO:0000256" key="4">
    <source>
        <dbReference type="ARBA" id="ARBA00022679"/>
    </source>
</evidence>
<evidence type="ECO:0000256" key="9">
    <source>
        <dbReference type="PROSITE-ProRule" id="PRU00169"/>
    </source>
</evidence>
<feature type="modified residue" description="4-aspartylphosphate" evidence="9">
    <location>
        <position position="465"/>
    </location>
</feature>
<comment type="caution">
    <text evidence="13">The sequence shown here is derived from an EMBL/GenBank/DDBJ whole genome shotgun (WGS) entry which is preliminary data.</text>
</comment>
<dbReference type="EC" id="2.7.13.3" evidence="2"/>
<dbReference type="SMART" id="SM00388">
    <property type="entry name" value="HisKA"/>
    <property type="match status" value="1"/>
</dbReference>
<evidence type="ECO:0000313" key="14">
    <source>
        <dbReference type="Proteomes" id="UP000636518"/>
    </source>
</evidence>
<dbReference type="InterPro" id="IPR036097">
    <property type="entry name" value="HisK_dim/P_sf"/>
</dbReference>
<sequence>MPKPVEKNSEFDQATLRLTVSACALVYIGILAGLYPEDAASYVPIIIYIGTFIFVSVFLRMIIKRWPGHFFWRRLFTMLHDYTGIAFAMVLGGETALPIYAALLWVTLGNGMRFGSRYLALATAIALATLVVIFCLQPFWRTQPYMFLMLIVTTIVVPAYAHILLTRTRIASEEAIAANQEKSRFLAQASHDLRQPIHSIGLFTACLRDARLGMEELRLVDNIDRSLHTVSQLFRSILDIYTLDHGKLVPQADTIHLGTLLQEVVKQNTEAARWAGVELRLRTCPYWVNVNPGMLTTMVQNLLSNALKYAPGQPVLIGVRRRGKRLAVVIYDKGRGIAAEHLPEVFKEFYRVRHVRDKDVEGLGLGLSIVKRISQILDVDIHIRSKVGQGTQVAISGLELAAPRAMEPKVTPVQHRLDGLRVCLVEDDANVLMATSALLEKWGCEVETHSDGEGLTSDGDIVIADFDLGTKVSGAECIAAIREQRGWQVPALVITGHEIERIRQSLHSLNISVLAKPVRPPELRAVLLELVKRMDRKGVDSAHLNPPSR</sequence>
<evidence type="ECO:0000256" key="1">
    <source>
        <dbReference type="ARBA" id="ARBA00000085"/>
    </source>
</evidence>
<evidence type="ECO:0000256" key="5">
    <source>
        <dbReference type="ARBA" id="ARBA00022741"/>
    </source>
</evidence>
<keyword evidence="8" id="KW-0902">Two-component regulatory system</keyword>
<dbReference type="CDD" id="cd00082">
    <property type="entry name" value="HisKA"/>
    <property type="match status" value="1"/>
</dbReference>
<dbReference type="InterPro" id="IPR036890">
    <property type="entry name" value="HATPase_C_sf"/>
</dbReference>
<dbReference type="PROSITE" id="PS50110">
    <property type="entry name" value="RESPONSE_REGULATORY"/>
    <property type="match status" value="1"/>
</dbReference>
<keyword evidence="14" id="KW-1185">Reference proteome</keyword>
<keyword evidence="5" id="KW-0547">Nucleotide-binding</keyword>
<evidence type="ECO:0000313" key="13">
    <source>
        <dbReference type="EMBL" id="MBV4495694.1"/>
    </source>
</evidence>
<dbReference type="CDD" id="cd00075">
    <property type="entry name" value="HATPase"/>
    <property type="match status" value="1"/>
</dbReference>
<dbReference type="CDD" id="cd00156">
    <property type="entry name" value="REC"/>
    <property type="match status" value="1"/>
</dbReference>
<keyword evidence="10" id="KW-0812">Transmembrane</keyword>
<dbReference type="InterPro" id="IPR005467">
    <property type="entry name" value="His_kinase_dom"/>
</dbReference>
<dbReference type="GO" id="GO:0000155">
    <property type="term" value="F:phosphorelay sensor kinase activity"/>
    <property type="evidence" value="ECO:0007669"/>
    <property type="project" value="InterPro"/>
</dbReference>
<dbReference type="AlphaFoldDB" id="A0A9E2SSF9"/>
<dbReference type="EMBL" id="JABWRB020000001">
    <property type="protein sequence ID" value="MBV4495694.1"/>
    <property type="molecule type" value="Genomic_DNA"/>
</dbReference>
<feature type="transmembrane region" description="Helical" evidence="10">
    <location>
        <begin position="42"/>
        <end position="63"/>
    </location>
</feature>
<feature type="transmembrane region" description="Helical" evidence="10">
    <location>
        <begin position="14"/>
        <end position="35"/>
    </location>
</feature>
<evidence type="ECO:0000256" key="2">
    <source>
        <dbReference type="ARBA" id="ARBA00012438"/>
    </source>
</evidence>
<feature type="transmembrane region" description="Helical" evidence="10">
    <location>
        <begin position="83"/>
        <end position="106"/>
    </location>
</feature>
<dbReference type="Proteomes" id="UP000636518">
    <property type="component" value="Unassembled WGS sequence"/>
</dbReference>
<dbReference type="SMART" id="SM00387">
    <property type="entry name" value="HATPase_c"/>
    <property type="match status" value="1"/>
</dbReference>
<dbReference type="SUPFAM" id="SSF55874">
    <property type="entry name" value="ATPase domain of HSP90 chaperone/DNA topoisomerase II/histidine kinase"/>
    <property type="match status" value="1"/>
</dbReference>
<dbReference type="InterPro" id="IPR050351">
    <property type="entry name" value="BphY/WalK/GraS-like"/>
</dbReference>
<evidence type="ECO:0000256" key="10">
    <source>
        <dbReference type="SAM" id="Phobius"/>
    </source>
</evidence>
<keyword evidence="4" id="KW-0808">Transferase</keyword>
<evidence type="ECO:0000259" key="11">
    <source>
        <dbReference type="PROSITE" id="PS50109"/>
    </source>
</evidence>
<evidence type="ECO:0000259" key="12">
    <source>
        <dbReference type="PROSITE" id="PS50110"/>
    </source>
</evidence>
<dbReference type="GO" id="GO:0030295">
    <property type="term" value="F:protein kinase activator activity"/>
    <property type="evidence" value="ECO:0007669"/>
    <property type="project" value="TreeGrafter"/>
</dbReference>
<comment type="catalytic activity">
    <reaction evidence="1">
        <text>ATP + protein L-histidine = ADP + protein N-phospho-L-histidine.</text>
        <dbReference type="EC" id="2.7.13.3"/>
    </reaction>
</comment>
<feature type="transmembrane region" description="Helical" evidence="10">
    <location>
        <begin position="118"/>
        <end position="139"/>
    </location>
</feature>
<dbReference type="InterPro" id="IPR003661">
    <property type="entry name" value="HisK_dim/P_dom"/>
</dbReference>
<accession>A0A9E2SSF9</accession>
<name>A0A9E2SSF9_9PSED</name>
<gene>
    <name evidence="13" type="ORF">HU715_009990</name>
</gene>
<evidence type="ECO:0000256" key="7">
    <source>
        <dbReference type="ARBA" id="ARBA00022840"/>
    </source>
</evidence>
<feature type="domain" description="Histidine kinase" evidence="11">
    <location>
        <begin position="188"/>
        <end position="396"/>
    </location>
</feature>
<dbReference type="GO" id="GO:0000156">
    <property type="term" value="F:phosphorelay response regulator activity"/>
    <property type="evidence" value="ECO:0007669"/>
    <property type="project" value="TreeGrafter"/>
</dbReference>
<proteinExistence type="predicted"/>
<evidence type="ECO:0000256" key="3">
    <source>
        <dbReference type="ARBA" id="ARBA00022553"/>
    </source>
</evidence>
<dbReference type="Pfam" id="PF00072">
    <property type="entry name" value="Response_reg"/>
    <property type="match status" value="1"/>
</dbReference>
<feature type="domain" description="Response regulatory" evidence="12">
    <location>
        <begin position="421"/>
        <end position="531"/>
    </location>
</feature>
<dbReference type="Gene3D" id="3.40.50.2300">
    <property type="match status" value="1"/>
</dbReference>